<feature type="region of interest" description="Disordered" evidence="1">
    <location>
        <begin position="111"/>
        <end position="157"/>
    </location>
</feature>
<keyword evidence="3" id="KW-1185">Reference proteome</keyword>
<protein>
    <submittedName>
        <fullName evidence="2">Uncharacterized protein</fullName>
    </submittedName>
</protein>
<dbReference type="Proteomes" id="UP000257109">
    <property type="component" value="Unassembled WGS sequence"/>
</dbReference>
<dbReference type="AlphaFoldDB" id="A0A371I6W2"/>
<reference evidence="2" key="1">
    <citation type="submission" date="2018-05" db="EMBL/GenBank/DDBJ databases">
        <title>Draft genome of Mucuna pruriens seed.</title>
        <authorList>
            <person name="Nnadi N.E."/>
            <person name="Vos R."/>
            <person name="Hasami M.H."/>
            <person name="Devisetty U.K."/>
            <person name="Aguiy J.C."/>
        </authorList>
    </citation>
    <scope>NUCLEOTIDE SEQUENCE [LARGE SCALE GENOMIC DNA]</scope>
    <source>
        <strain evidence="2">JCA_2017</strain>
    </source>
</reference>
<proteinExistence type="predicted"/>
<feature type="non-terminal residue" evidence="2">
    <location>
        <position position="1"/>
    </location>
</feature>
<dbReference type="OrthoDB" id="1937287at2759"/>
<feature type="compositionally biased region" description="Polar residues" evidence="1">
    <location>
        <begin position="111"/>
        <end position="124"/>
    </location>
</feature>
<evidence type="ECO:0000256" key="1">
    <source>
        <dbReference type="SAM" id="MobiDB-lite"/>
    </source>
</evidence>
<evidence type="ECO:0000313" key="2">
    <source>
        <dbReference type="EMBL" id="RDY10776.1"/>
    </source>
</evidence>
<evidence type="ECO:0000313" key="3">
    <source>
        <dbReference type="Proteomes" id="UP000257109"/>
    </source>
</evidence>
<organism evidence="2 3">
    <name type="scientific">Mucuna pruriens</name>
    <name type="common">Velvet bean</name>
    <name type="synonym">Dolichos pruriens</name>
    <dbReference type="NCBI Taxonomy" id="157652"/>
    <lineage>
        <taxon>Eukaryota</taxon>
        <taxon>Viridiplantae</taxon>
        <taxon>Streptophyta</taxon>
        <taxon>Embryophyta</taxon>
        <taxon>Tracheophyta</taxon>
        <taxon>Spermatophyta</taxon>
        <taxon>Magnoliopsida</taxon>
        <taxon>eudicotyledons</taxon>
        <taxon>Gunneridae</taxon>
        <taxon>Pentapetalae</taxon>
        <taxon>rosids</taxon>
        <taxon>fabids</taxon>
        <taxon>Fabales</taxon>
        <taxon>Fabaceae</taxon>
        <taxon>Papilionoideae</taxon>
        <taxon>50 kb inversion clade</taxon>
        <taxon>NPAAA clade</taxon>
        <taxon>indigoferoid/millettioid clade</taxon>
        <taxon>Phaseoleae</taxon>
        <taxon>Mucuna</taxon>
    </lineage>
</organism>
<sequence>MIDAASGGALMDKTPATTRVVDNLRLENQLTELTSLVRQLVVGQHQPSIAVIDNRLHNIRHHRSNNNNNRECQLKQTMSSSNMQFQQNMNATIQDLKMQIEQLANTVSQLQSDGSGNLASQTIPNPRGNASAVTLRSGKALPQSAPQQLPRSTDADS</sequence>
<accession>A0A371I6W2</accession>
<dbReference type="EMBL" id="QJKJ01000779">
    <property type="protein sequence ID" value="RDY10776.1"/>
    <property type="molecule type" value="Genomic_DNA"/>
</dbReference>
<name>A0A371I6W2_MUCPR</name>
<comment type="caution">
    <text evidence="2">The sequence shown here is derived from an EMBL/GenBank/DDBJ whole genome shotgun (WGS) entry which is preliminary data.</text>
</comment>
<gene>
    <name evidence="2" type="ORF">CR513_04645</name>
</gene>